<protein>
    <recommendedName>
        <fullName evidence="1">Reverse transcriptase domain-containing protein</fullName>
    </recommendedName>
</protein>
<sequence length="1019" mass="116017">MHVVPKITQGGGLVLLWRMDVQLRVVSSSLNHVDAIINEGNKFTWHKNVMGGDTVWERLDRVVANGDWEALFPASKVSHLECGCSDHKPIVIHPLGVPIRRNKPWRFEQVWLQDEGCHVTVEGVWSSVQSNMSPLVSVKTKLERIQVGLKNWSRSSFGNITKQIAIVRKNLRDAESNAVLNGRSQSDLILSLKEELRTLLGQEEKLWQQRAKTVWLKDGDQNSKFFHSRASHRFRRNEILKLQRVDGSWCEGELQIASLFVNYFTSLFWFDDPDIGNMDEVLAATPRVVTQEMNHGLLAEFTKSDVDMALKQMSPLKAPGPDGLPPIFYQHYLDKIGGDVAKAVLTWLNSGIICPSFNHTYTTLIPKVKCPQQVTEFRPIALCNILYKLVSKVLANRLKKLLPDIISESQSAFQSDKAISDNILVAFESLHHMKHKRVGKSGFMAMKLDMSKAYDRVEWNFLCRLMEKMGFEDRWIQLIYGCISSISYSILVNGEPHGDIKPTRGLRQGDPLSPYLFLLVSEGLNGLIQQAVAADNIKGFSLCRNGPRISHLFFADDTLLFCRAELRESVSLLSKNAIINLLGVPEIKEYERYLGLPAVVERNRRASLNYINERIWGKLQGWKEKLLSQAGREVLLKAVVQAIPTFAMSCFKLPVGLCNDIEAMIRKFWWGQRGDRRKIHWKKWDILCEPKSKGGLGFRELGKFNEAMLAKQVWRLVHDTDSLFYRVFKAKYFPTGTIFDAKAGSGSYAWRSILKARKVILLGARWRIGDGSSVKIFKDSWLPNAHFSRVLSPVSVLSEEATVDQLIDRDSRWWNTALVDAIFIPSEAYWAEKVLEQPLEVKHSKQGEESVLHALWSCEAICSVWGTCFTSLPFEFSRVSSFKDLLELVFCSSLNSEVFAMVCWNLWNRRNKMRVEEVVWPLNKIAGVARRHLQEFQLVRRCPNKKVYAQRPRWKPPDSGFVKANFDGAIFEDLSEAGIGVAVRNEHGEVVATFAEKIPIPNSIFTLETLAARRAVLFV</sequence>
<evidence type="ECO:0000313" key="3">
    <source>
        <dbReference type="Proteomes" id="UP001459277"/>
    </source>
</evidence>
<dbReference type="EMBL" id="JAZDWU010000003">
    <property type="protein sequence ID" value="KAL0006697.1"/>
    <property type="molecule type" value="Genomic_DNA"/>
</dbReference>
<feature type="domain" description="Reverse transcriptase" evidence="1">
    <location>
        <begin position="346"/>
        <end position="634"/>
    </location>
</feature>
<evidence type="ECO:0000259" key="1">
    <source>
        <dbReference type="PROSITE" id="PS50878"/>
    </source>
</evidence>
<proteinExistence type="predicted"/>
<reference evidence="2 3" key="1">
    <citation type="submission" date="2024-01" db="EMBL/GenBank/DDBJ databases">
        <title>A telomere-to-telomere, gap-free genome of sweet tea (Lithocarpus litseifolius).</title>
        <authorList>
            <person name="Zhou J."/>
        </authorList>
    </citation>
    <scope>NUCLEOTIDE SEQUENCE [LARGE SCALE GENOMIC DNA]</scope>
    <source>
        <strain evidence="2">Zhou-2022a</strain>
        <tissue evidence="2">Leaf</tissue>
    </source>
</reference>
<organism evidence="2 3">
    <name type="scientific">Lithocarpus litseifolius</name>
    <dbReference type="NCBI Taxonomy" id="425828"/>
    <lineage>
        <taxon>Eukaryota</taxon>
        <taxon>Viridiplantae</taxon>
        <taxon>Streptophyta</taxon>
        <taxon>Embryophyta</taxon>
        <taxon>Tracheophyta</taxon>
        <taxon>Spermatophyta</taxon>
        <taxon>Magnoliopsida</taxon>
        <taxon>eudicotyledons</taxon>
        <taxon>Gunneridae</taxon>
        <taxon>Pentapetalae</taxon>
        <taxon>rosids</taxon>
        <taxon>fabids</taxon>
        <taxon>Fagales</taxon>
        <taxon>Fagaceae</taxon>
        <taxon>Lithocarpus</taxon>
    </lineage>
</organism>
<dbReference type="SUPFAM" id="SSF56219">
    <property type="entry name" value="DNase I-like"/>
    <property type="match status" value="1"/>
</dbReference>
<dbReference type="Pfam" id="PF00078">
    <property type="entry name" value="RVT_1"/>
    <property type="match status" value="1"/>
</dbReference>
<dbReference type="InterPro" id="IPR036691">
    <property type="entry name" value="Endo/exonu/phosph_ase_sf"/>
</dbReference>
<evidence type="ECO:0000313" key="2">
    <source>
        <dbReference type="EMBL" id="KAL0006697.1"/>
    </source>
</evidence>
<dbReference type="PANTHER" id="PTHR33116:SF86">
    <property type="entry name" value="REVERSE TRANSCRIPTASE DOMAIN-CONTAINING PROTEIN"/>
    <property type="match status" value="1"/>
</dbReference>
<dbReference type="InterPro" id="IPR000477">
    <property type="entry name" value="RT_dom"/>
</dbReference>
<dbReference type="PANTHER" id="PTHR33116">
    <property type="entry name" value="REVERSE TRANSCRIPTASE ZINC-BINDING DOMAIN-CONTAINING PROTEIN-RELATED-RELATED"/>
    <property type="match status" value="1"/>
</dbReference>
<dbReference type="CDD" id="cd01650">
    <property type="entry name" value="RT_nLTR_like"/>
    <property type="match status" value="1"/>
</dbReference>
<dbReference type="InterPro" id="IPR043502">
    <property type="entry name" value="DNA/RNA_pol_sf"/>
</dbReference>
<keyword evidence="3" id="KW-1185">Reference proteome</keyword>
<comment type="caution">
    <text evidence="2">The sequence shown here is derived from an EMBL/GenBank/DDBJ whole genome shotgun (WGS) entry which is preliminary data.</text>
</comment>
<dbReference type="PROSITE" id="PS50878">
    <property type="entry name" value="RT_POL"/>
    <property type="match status" value="1"/>
</dbReference>
<name>A0AAW2D7W7_9ROSI</name>
<dbReference type="AlphaFoldDB" id="A0AAW2D7W7"/>
<accession>A0AAW2D7W7</accession>
<dbReference type="SUPFAM" id="SSF56672">
    <property type="entry name" value="DNA/RNA polymerases"/>
    <property type="match status" value="1"/>
</dbReference>
<gene>
    <name evidence="2" type="ORF">SO802_008199</name>
</gene>
<dbReference type="Proteomes" id="UP001459277">
    <property type="component" value="Unassembled WGS sequence"/>
</dbReference>